<dbReference type="EMBL" id="JBHSAP010000009">
    <property type="protein sequence ID" value="MFC4077159.1"/>
    <property type="molecule type" value="Genomic_DNA"/>
</dbReference>
<protein>
    <submittedName>
        <fullName evidence="1">Spore germination protein</fullName>
    </submittedName>
</protein>
<dbReference type="Proteomes" id="UP001595843">
    <property type="component" value="Unassembled WGS sequence"/>
</dbReference>
<organism evidence="1 2">
    <name type="scientific">Salinithrix halophila</name>
    <dbReference type="NCBI Taxonomy" id="1485204"/>
    <lineage>
        <taxon>Bacteria</taxon>
        <taxon>Bacillati</taxon>
        <taxon>Bacillota</taxon>
        <taxon>Bacilli</taxon>
        <taxon>Bacillales</taxon>
        <taxon>Thermoactinomycetaceae</taxon>
        <taxon>Salinithrix</taxon>
    </lineage>
</organism>
<dbReference type="Pfam" id="PF10676">
    <property type="entry name" value="gerPA"/>
    <property type="match status" value="1"/>
</dbReference>
<reference evidence="2" key="1">
    <citation type="journal article" date="2019" name="Int. J. Syst. Evol. Microbiol.">
        <title>The Global Catalogue of Microorganisms (GCM) 10K type strain sequencing project: providing services to taxonomists for standard genome sequencing and annotation.</title>
        <authorList>
            <consortium name="The Broad Institute Genomics Platform"/>
            <consortium name="The Broad Institute Genome Sequencing Center for Infectious Disease"/>
            <person name="Wu L."/>
            <person name="Ma J."/>
        </authorList>
    </citation>
    <scope>NUCLEOTIDE SEQUENCE [LARGE SCALE GENOMIC DNA]</scope>
    <source>
        <strain evidence="2">IBRC-M 10813</strain>
    </source>
</reference>
<sequence>MGTFNNIGILEQNNISGAGTVSFGNTINIAAQYNQKYAGSASIIGDFGAIASKQVNEFNDHDVNDQVTVRSKLGKARRG</sequence>
<evidence type="ECO:0000313" key="2">
    <source>
        <dbReference type="Proteomes" id="UP001595843"/>
    </source>
</evidence>
<dbReference type="RefSeq" id="WP_380704732.1">
    <property type="nucleotide sequence ID" value="NZ_JBHSAP010000009.1"/>
</dbReference>
<keyword evidence="2" id="KW-1185">Reference proteome</keyword>
<gene>
    <name evidence="1" type="ORF">ACFOUO_10065</name>
</gene>
<dbReference type="InterPro" id="IPR019618">
    <property type="entry name" value="Spore_germination_GerPA"/>
</dbReference>
<comment type="caution">
    <text evidence="1">The sequence shown here is derived from an EMBL/GenBank/DDBJ whole genome shotgun (WGS) entry which is preliminary data.</text>
</comment>
<name>A0ABV8JMF1_9BACL</name>
<evidence type="ECO:0000313" key="1">
    <source>
        <dbReference type="EMBL" id="MFC4077159.1"/>
    </source>
</evidence>
<proteinExistence type="predicted"/>
<accession>A0ABV8JMF1</accession>